<keyword evidence="6" id="KW-0482">Metalloprotease</keyword>
<evidence type="ECO:0000313" key="12">
    <source>
        <dbReference type="WBParaSite" id="maker-uti_cns_0017476-snap-gene-0.2-mRNA-1"/>
    </source>
</evidence>
<dbReference type="InterPro" id="IPR000477">
    <property type="entry name" value="RT_dom"/>
</dbReference>
<evidence type="ECO:0000256" key="2">
    <source>
        <dbReference type="ARBA" id="ARBA00022670"/>
    </source>
</evidence>
<dbReference type="GO" id="GO:0016485">
    <property type="term" value="P:protein processing"/>
    <property type="evidence" value="ECO:0007669"/>
    <property type="project" value="TreeGrafter"/>
</dbReference>
<feature type="domain" description="Peptidase M13 C-terminal" evidence="9">
    <location>
        <begin position="387"/>
        <end position="532"/>
    </location>
</feature>
<organism evidence="11 12">
    <name type="scientific">Macrostomum lignano</name>
    <dbReference type="NCBI Taxonomy" id="282301"/>
    <lineage>
        <taxon>Eukaryota</taxon>
        <taxon>Metazoa</taxon>
        <taxon>Spiralia</taxon>
        <taxon>Lophotrochozoa</taxon>
        <taxon>Platyhelminthes</taxon>
        <taxon>Rhabditophora</taxon>
        <taxon>Macrostomorpha</taxon>
        <taxon>Macrostomida</taxon>
        <taxon>Macrostomidae</taxon>
        <taxon>Macrostomum</taxon>
    </lineage>
</organism>
<dbReference type="PANTHER" id="PTHR11733">
    <property type="entry name" value="ZINC METALLOPROTEASE FAMILY M13 NEPRILYSIN-RELATED"/>
    <property type="match status" value="1"/>
</dbReference>
<feature type="compositionally biased region" description="Low complexity" evidence="7">
    <location>
        <begin position="1077"/>
        <end position="1102"/>
    </location>
</feature>
<feature type="compositionally biased region" description="Polar residues" evidence="7">
    <location>
        <begin position="724"/>
        <end position="735"/>
    </location>
</feature>
<dbReference type="GO" id="GO:0046872">
    <property type="term" value="F:metal ion binding"/>
    <property type="evidence" value="ECO:0007669"/>
    <property type="project" value="UniProtKB-KW"/>
</dbReference>
<dbReference type="PANTHER" id="PTHR11733:SF240">
    <property type="entry name" value="GH14155P-RELATED"/>
    <property type="match status" value="1"/>
</dbReference>
<dbReference type="PROSITE" id="PS51885">
    <property type="entry name" value="NEPRILYSIN"/>
    <property type="match status" value="1"/>
</dbReference>
<comment type="cofactor">
    <cofactor evidence="1">
        <name>Zn(2+)</name>
        <dbReference type="ChEBI" id="CHEBI:29105"/>
    </cofactor>
</comment>
<accession>A0A1I8IWM6</accession>
<dbReference type="InterPro" id="IPR024079">
    <property type="entry name" value="MetalloPept_cat_dom_sf"/>
</dbReference>
<name>A0A1I8IWM6_9PLAT</name>
<evidence type="ECO:0000256" key="3">
    <source>
        <dbReference type="ARBA" id="ARBA00022723"/>
    </source>
</evidence>
<evidence type="ECO:0000259" key="9">
    <source>
        <dbReference type="Pfam" id="PF01431"/>
    </source>
</evidence>
<evidence type="ECO:0000256" key="4">
    <source>
        <dbReference type="ARBA" id="ARBA00022801"/>
    </source>
</evidence>
<feature type="compositionally biased region" description="Basic and acidic residues" evidence="7">
    <location>
        <begin position="1241"/>
        <end position="1251"/>
    </location>
</feature>
<feature type="compositionally biased region" description="Polar residues" evidence="7">
    <location>
        <begin position="1217"/>
        <end position="1238"/>
    </location>
</feature>
<keyword evidence="3" id="KW-0479">Metal-binding</keyword>
<feature type="region of interest" description="Disordered" evidence="7">
    <location>
        <begin position="1"/>
        <end position="34"/>
    </location>
</feature>
<dbReference type="GO" id="GO:0004222">
    <property type="term" value="F:metalloendopeptidase activity"/>
    <property type="evidence" value="ECO:0007669"/>
    <property type="project" value="InterPro"/>
</dbReference>
<dbReference type="Gene3D" id="1.10.1380.10">
    <property type="entry name" value="Neutral endopeptidase , domain2"/>
    <property type="match status" value="2"/>
</dbReference>
<dbReference type="Pfam" id="PF05649">
    <property type="entry name" value="Peptidase_M13_N"/>
    <property type="match status" value="1"/>
</dbReference>
<feature type="domain" description="Peptidase M13 N-terminal" evidence="10">
    <location>
        <begin position="238"/>
        <end position="314"/>
    </location>
</feature>
<feature type="region of interest" description="Disordered" evidence="7">
    <location>
        <begin position="723"/>
        <end position="745"/>
    </location>
</feature>
<dbReference type="WBParaSite" id="maker-uti_cns_0017476-snap-gene-0.2-mRNA-1">
    <property type="protein sequence ID" value="maker-uti_cns_0017476-snap-gene-0.2-mRNA-1"/>
    <property type="gene ID" value="maker-uti_cns_0017476-snap-gene-0.2"/>
</dbReference>
<reference evidence="12" key="1">
    <citation type="submission" date="2016-11" db="UniProtKB">
        <authorList>
            <consortium name="WormBaseParasite"/>
        </authorList>
    </citation>
    <scope>IDENTIFICATION</scope>
</reference>
<sequence length="1467" mass="158600">MPINPALPRADGQRRADQAERRQARGRPPFADRSQLGGLLRTKVENNFRHLHFDDFRIERVCAAPCSPTCCGVSFYVMNGSVVGQFDLDRELLSAVKTFGASAFFEYRVEPNPLDGGRFYNGGIGMLPAMYLFDFRESYKEYMRVTAKLLVADAEPGTVDNPNGVTARIENFVLDVMEIETASRQFQQERALDRTPTSPPLAPGNQISLTEMDSSYQPIRWSALFSGTLESGVQGFHQSWTIAWTATKNFMLLGLNSLFVADHLVDSSKQAVDSLYKTLQSEFVSGIERLDWIGSTERAKMRMKIQAVVDKIGYSPTEIRDEFLDEYYKDLTVDPDYPMMDISISWQNFKRLKQGSLLGTVQQATAWSGATFDVALSMTSTAQLTLTDQQGNSNPMWSERTRQSYVAKAQCVNFTYWDLTAGPYWVDINPIISRTLRTAVAETDALRLVSKAYAGFEGGGSELPLPLGHLNKMQSLFTAWAQTFCFTRDPLYSYIRGALGRLMPEDIHVNGVLSLIPEFQSAFSCPADSAMLCLAVCSNASFPYTGLQSGIGRHCAGARAMREATRCVVGDSSWQAASSAPVSASAGVAAANRCAIGVSLSACWHSRSVEVQKDGPQGGVLSPIFWNLVLDELLSSPYPDLVQKIGYADDVTATVAGPTPAVLRDLLQAFIHSAERWADSCDLRFSESKTMAIIFTSHRNCRIEPLSFYGKPVAMEKQTRCLGVTSTTGPNQSKQSSRRSAELSALPGALPPPLMPSCFALTAAVLLVSSMVGDDRHTVAEVHKDRPLSGMQDAMEPPAAAEDEAGLGGGHQLVVANVHRGPAVGHRLVRVAPVAAASVDVVAAGRVQAGGAAAEVGHGNASRLLLLLLLLLLRLDGPLLLRHLAAGHWKWQVELAAGRCRAAAAADEVAVEGRLLAGSAGLPGCPQRQGGGIESVQCGAGSLRSGAAIEQSSMPEPGPILALTAEPHRAWIPLQWQRSTAVQRGCSANLQRALIYMQLQLNNTPKSNEDNCSNQPAAQRLQLLVAAAGLLQQQRQQLAVPTAIIVCRLGLRRHQRPAAASADAADCQRGIRQPQRAEAGSAAAASSQEAAAGQQQQAAIASDGGRGHRLLRLLERHRQELQLRQQRPGGLRQAQAAEPVPAGPQQSGLRALGLGRDQQRLRPGEGGQGSVTARRHRQQRRERCRHFGASFGCGRQPQANTSPEEATQAAKRRPQATEVTETCASEPTTRGRSRSATSPWPEREDLQDRQEPGVPHWVSPESRTGSAQSPALSQPRVPHWVSPESRTESAQSCSPRAPSLPQREGEHNACIGQAGSEAVPAVQLDNPEIIQADNVGHQPAAGRLANLPARPVPPHQPVALGQADQAVAADEFHASQILVRQIVGDLRQPVGVLVPGPAVNRYKDLLPLSWGGEQICASVTTEINQQTQVLLQAPYWRQQARTRRFDDCLLADAGAPDSVGGVVLLRG</sequence>
<evidence type="ECO:0000313" key="11">
    <source>
        <dbReference type="Proteomes" id="UP000095280"/>
    </source>
</evidence>
<evidence type="ECO:0000259" key="10">
    <source>
        <dbReference type="Pfam" id="PF05649"/>
    </source>
</evidence>
<evidence type="ECO:0000256" key="5">
    <source>
        <dbReference type="ARBA" id="ARBA00022833"/>
    </source>
</evidence>
<dbReference type="SUPFAM" id="SSF55486">
    <property type="entry name" value="Metalloproteases ('zincins'), catalytic domain"/>
    <property type="match status" value="1"/>
</dbReference>
<feature type="compositionally biased region" description="Basic and acidic residues" evidence="7">
    <location>
        <begin position="11"/>
        <end position="23"/>
    </location>
</feature>
<keyword evidence="4" id="KW-0378">Hydrolase</keyword>
<protein>
    <submittedName>
        <fullName evidence="12">TcA_TcB_BD domain-containing protein</fullName>
    </submittedName>
</protein>
<dbReference type="InterPro" id="IPR018497">
    <property type="entry name" value="Peptidase_M13_C"/>
</dbReference>
<keyword evidence="2" id="KW-0645">Protease</keyword>
<keyword evidence="11" id="KW-1185">Reference proteome</keyword>
<keyword evidence="5" id="KW-0862">Zinc</keyword>
<evidence type="ECO:0000256" key="1">
    <source>
        <dbReference type="ARBA" id="ARBA00001947"/>
    </source>
</evidence>
<dbReference type="GO" id="GO:0005886">
    <property type="term" value="C:plasma membrane"/>
    <property type="evidence" value="ECO:0007669"/>
    <property type="project" value="TreeGrafter"/>
</dbReference>
<proteinExistence type="predicted"/>
<dbReference type="InterPro" id="IPR042089">
    <property type="entry name" value="Peptidase_M13_dom_2"/>
</dbReference>
<feature type="domain" description="Reverse transcriptase" evidence="8">
    <location>
        <begin position="608"/>
        <end position="724"/>
    </location>
</feature>
<dbReference type="Pfam" id="PF00078">
    <property type="entry name" value="RVT_1"/>
    <property type="match status" value="1"/>
</dbReference>
<dbReference type="InterPro" id="IPR008753">
    <property type="entry name" value="Peptidase_M13_N"/>
</dbReference>
<feature type="compositionally biased region" description="Polar residues" evidence="7">
    <location>
        <begin position="1261"/>
        <end position="1272"/>
    </location>
</feature>
<dbReference type="Proteomes" id="UP000095280">
    <property type="component" value="Unplaced"/>
</dbReference>
<feature type="compositionally biased region" description="Basic residues" evidence="7">
    <location>
        <begin position="1173"/>
        <end position="1186"/>
    </location>
</feature>
<dbReference type="Pfam" id="PF01431">
    <property type="entry name" value="Peptidase_M13"/>
    <property type="match status" value="1"/>
</dbReference>
<feature type="compositionally biased region" description="Low complexity" evidence="7">
    <location>
        <begin position="1123"/>
        <end position="1133"/>
    </location>
</feature>
<evidence type="ECO:0000256" key="7">
    <source>
        <dbReference type="SAM" id="MobiDB-lite"/>
    </source>
</evidence>
<dbReference type="Gene3D" id="3.40.390.10">
    <property type="entry name" value="Collagenase (Catalytic Domain)"/>
    <property type="match status" value="2"/>
</dbReference>
<feature type="region of interest" description="Disordered" evidence="7">
    <location>
        <begin position="1058"/>
        <end position="1103"/>
    </location>
</feature>
<evidence type="ECO:0000256" key="6">
    <source>
        <dbReference type="ARBA" id="ARBA00023049"/>
    </source>
</evidence>
<evidence type="ECO:0000259" key="8">
    <source>
        <dbReference type="Pfam" id="PF00078"/>
    </source>
</evidence>
<dbReference type="InterPro" id="IPR000718">
    <property type="entry name" value="Peptidase_M13"/>
</dbReference>
<feature type="region of interest" description="Disordered" evidence="7">
    <location>
        <begin position="1123"/>
        <end position="1306"/>
    </location>
</feature>